<evidence type="ECO:0000256" key="3">
    <source>
        <dbReference type="ARBA" id="ARBA00023157"/>
    </source>
</evidence>
<dbReference type="Pfam" id="PF01323">
    <property type="entry name" value="DSBA"/>
    <property type="match status" value="1"/>
</dbReference>
<dbReference type="PROSITE" id="PS51352">
    <property type="entry name" value="THIOREDOXIN_2"/>
    <property type="match status" value="1"/>
</dbReference>
<dbReference type="PANTHER" id="PTHR13887">
    <property type="entry name" value="GLUTATHIONE S-TRANSFERASE KAPPA"/>
    <property type="match status" value="1"/>
</dbReference>
<gene>
    <name evidence="6" type="ORF">A4U53_30360</name>
</gene>
<dbReference type="SUPFAM" id="SSF52833">
    <property type="entry name" value="Thioredoxin-like"/>
    <property type="match status" value="1"/>
</dbReference>
<dbReference type="EMBL" id="LWBS01000423">
    <property type="protein sequence ID" value="OAP90247.1"/>
    <property type="molecule type" value="Genomic_DNA"/>
</dbReference>
<dbReference type="Gene3D" id="3.40.30.10">
    <property type="entry name" value="Glutaredoxin"/>
    <property type="match status" value="1"/>
</dbReference>
<keyword evidence="1" id="KW-0732">Signal</keyword>
<keyword evidence="3" id="KW-1015">Disulfide bond</keyword>
<dbReference type="PANTHER" id="PTHR13887:SF14">
    <property type="entry name" value="DISULFIDE BOND FORMATION PROTEIN D"/>
    <property type="match status" value="1"/>
</dbReference>
<organism evidence="6">
    <name type="scientific">Rhizobium leguminosarum</name>
    <dbReference type="NCBI Taxonomy" id="384"/>
    <lineage>
        <taxon>Bacteria</taxon>
        <taxon>Pseudomonadati</taxon>
        <taxon>Pseudomonadota</taxon>
        <taxon>Alphaproteobacteria</taxon>
        <taxon>Hyphomicrobiales</taxon>
        <taxon>Rhizobiaceae</taxon>
        <taxon>Rhizobium/Agrobacterium group</taxon>
        <taxon>Rhizobium</taxon>
    </lineage>
</organism>
<sequence>MADVKPPRERPIRSFKPLVLGSFALAAVSAVLLTLALLYAAGILPPLRNTVDLQGELRTYLLANPQVIVESLNGMQARQHAVEENELTAVLTQRHDEIFNDPASPLGANPTGDAVLVEFFDYNCPYCRRATPMLNELEQADKGLRLVFKEFPILGPGSVFAARAALASQKQGKYLAFHKAMMTYEGRITETSSLDVAADVGLDVERLKKDMEDPAIDETIKRNIALAQALRISGTPTFVAGKEVLQGLADADRMKQLIASARGR</sequence>
<protein>
    <recommendedName>
        <fullName evidence="5">Thioredoxin domain-containing protein</fullName>
    </recommendedName>
</protein>
<comment type="caution">
    <text evidence="6">The sequence shown here is derived from an EMBL/GenBank/DDBJ whole genome shotgun (WGS) entry which is preliminary data.</text>
</comment>
<keyword evidence="2" id="KW-0560">Oxidoreductase</keyword>
<evidence type="ECO:0000313" key="6">
    <source>
        <dbReference type="EMBL" id="OAP90247.1"/>
    </source>
</evidence>
<dbReference type="InterPro" id="IPR001853">
    <property type="entry name" value="DSBA-like_thioredoxin_dom"/>
</dbReference>
<dbReference type="CDD" id="cd03023">
    <property type="entry name" value="DsbA_Com1_like"/>
    <property type="match status" value="1"/>
</dbReference>
<dbReference type="InterPro" id="IPR013766">
    <property type="entry name" value="Thioredoxin_domain"/>
</dbReference>
<name>A0A179BEU7_RHILE</name>
<evidence type="ECO:0000256" key="4">
    <source>
        <dbReference type="ARBA" id="ARBA00023284"/>
    </source>
</evidence>
<feature type="domain" description="Thioredoxin" evidence="5">
    <location>
        <begin position="76"/>
        <end position="263"/>
    </location>
</feature>
<proteinExistence type="predicted"/>
<reference evidence="6" key="1">
    <citation type="submission" date="2016-04" db="EMBL/GenBank/DDBJ databases">
        <title>Fast-growing isolate from the root nodules of Vavilovia formosa.</title>
        <authorList>
            <person name="Kimeklis A."/>
            <person name="Safronova V."/>
            <person name="Belimov A."/>
            <person name="Andronov E."/>
        </authorList>
    </citation>
    <scope>NUCLEOTIDE SEQUENCE [LARGE SCALE GENOMIC DNA]</scope>
    <source>
        <strain evidence="6">Vaf-46</strain>
    </source>
</reference>
<accession>A0A179BEU7</accession>
<evidence type="ECO:0000256" key="1">
    <source>
        <dbReference type="ARBA" id="ARBA00022729"/>
    </source>
</evidence>
<evidence type="ECO:0000259" key="5">
    <source>
        <dbReference type="PROSITE" id="PS51352"/>
    </source>
</evidence>
<keyword evidence="4" id="KW-0676">Redox-active center</keyword>
<dbReference type="GO" id="GO:0016491">
    <property type="term" value="F:oxidoreductase activity"/>
    <property type="evidence" value="ECO:0007669"/>
    <property type="project" value="UniProtKB-KW"/>
</dbReference>
<dbReference type="AlphaFoldDB" id="A0A179BEU7"/>
<evidence type="ECO:0000256" key="2">
    <source>
        <dbReference type="ARBA" id="ARBA00023002"/>
    </source>
</evidence>
<dbReference type="InterPro" id="IPR036249">
    <property type="entry name" value="Thioredoxin-like_sf"/>
</dbReference>